<accession>A0A1A6C1K4</accession>
<dbReference type="AlphaFoldDB" id="A0A1A6C1K4"/>
<gene>
    <name evidence="1" type="ORF">Thpro_022679</name>
</gene>
<proteinExistence type="predicted"/>
<protein>
    <submittedName>
        <fullName evidence="1">Uncharacterized protein</fullName>
    </submittedName>
</protein>
<reference evidence="1 2" key="1">
    <citation type="journal article" date="2014" name="Genome Announc.">
        <title>Draft Genome Sequence of the Iron-Oxidizing, Acidophilic, and Halotolerant 'Thiobacillus prosperus' Type Strain DSM 5130.</title>
        <authorList>
            <person name="Ossandon F.J."/>
            <person name="Cardenas J.P."/>
            <person name="Corbett M."/>
            <person name="Quatrini R."/>
            <person name="Holmes D.S."/>
            <person name="Watkin E."/>
        </authorList>
    </citation>
    <scope>NUCLEOTIDE SEQUENCE [LARGE SCALE GENOMIC DNA]</scope>
    <source>
        <strain evidence="1 2">DSM 5130</strain>
    </source>
</reference>
<comment type="caution">
    <text evidence="1">The sequence shown here is derived from an EMBL/GenBank/DDBJ whole genome shotgun (WGS) entry which is preliminary data.</text>
</comment>
<dbReference type="RefSeq" id="WP_065089745.1">
    <property type="nucleotide sequence ID" value="NZ_JQSG02000006.1"/>
</dbReference>
<name>A0A1A6C1K4_9GAMM</name>
<sequence>MIRSTEWRIAGCALAAGLLYGGQALAAGHILPNSLSLGGGLVTEYQYKGYAYPAQTPGGDFKLDYFEVNVKGHHGALSYAAEERFSGVNFNSPYQFLHYGWAAYRFGEGGDEQIKVGYFKVPFGTLPYGYQSFWGNLGYYAGLTDNQAAGIGYRYMPGNWRFDADFFKNNTLGQVTTYGINPVGNYHSINTVNLRAAYTVHDGATDHVTFAWSGKGGQLELGPTPNSRHTGKQWATAASMNGHWGPWTLQMQATAYAYLVPADSGYPRHSITVESYGYQYQLPARGQLYDASLGRRFSVNWGPFRSIQVYDDYGYLKVGTPSRRFLDAGGQSVGDIQLNETGVAAVAGPVYLWAEMIAGKNAAGPGFTGYDNGHWYSRFNLAMAYYFSTASG</sequence>
<keyword evidence="2" id="KW-1185">Reference proteome</keyword>
<organism evidence="1 2">
    <name type="scientific">Acidihalobacter prosperus</name>
    <dbReference type="NCBI Taxonomy" id="160660"/>
    <lineage>
        <taxon>Bacteria</taxon>
        <taxon>Pseudomonadati</taxon>
        <taxon>Pseudomonadota</taxon>
        <taxon>Gammaproteobacteria</taxon>
        <taxon>Chromatiales</taxon>
        <taxon>Ectothiorhodospiraceae</taxon>
        <taxon>Acidihalobacter</taxon>
    </lineage>
</organism>
<dbReference type="EMBL" id="JQSG02000006">
    <property type="protein sequence ID" value="OBS08429.1"/>
    <property type="molecule type" value="Genomic_DNA"/>
</dbReference>
<evidence type="ECO:0000313" key="2">
    <source>
        <dbReference type="Proteomes" id="UP000029273"/>
    </source>
</evidence>
<dbReference type="OrthoDB" id="625456at2"/>
<evidence type="ECO:0000313" key="1">
    <source>
        <dbReference type="EMBL" id="OBS08429.1"/>
    </source>
</evidence>
<dbReference type="Proteomes" id="UP000029273">
    <property type="component" value="Unassembled WGS sequence"/>
</dbReference>